<dbReference type="AlphaFoldDB" id="A0A2T3A3S1"/>
<feature type="signal peptide" evidence="1">
    <location>
        <begin position="1"/>
        <end position="24"/>
    </location>
</feature>
<dbReference type="Proteomes" id="UP000241462">
    <property type="component" value="Unassembled WGS sequence"/>
</dbReference>
<reference evidence="2 3" key="1">
    <citation type="journal article" date="2018" name="Mycol. Prog.">
        <title>Coniella lustricola, a new species from submerged detritus.</title>
        <authorList>
            <person name="Raudabaugh D.B."/>
            <person name="Iturriaga T."/>
            <person name="Carver A."/>
            <person name="Mondo S."/>
            <person name="Pangilinan J."/>
            <person name="Lipzen A."/>
            <person name="He G."/>
            <person name="Amirebrahimi M."/>
            <person name="Grigoriev I.V."/>
            <person name="Miller A.N."/>
        </authorList>
    </citation>
    <scope>NUCLEOTIDE SEQUENCE [LARGE SCALE GENOMIC DNA]</scope>
    <source>
        <strain evidence="2 3">B22-T-1</strain>
    </source>
</reference>
<name>A0A2T3A3S1_9PEZI</name>
<keyword evidence="1" id="KW-0732">Signal</keyword>
<organism evidence="2 3">
    <name type="scientific">Coniella lustricola</name>
    <dbReference type="NCBI Taxonomy" id="2025994"/>
    <lineage>
        <taxon>Eukaryota</taxon>
        <taxon>Fungi</taxon>
        <taxon>Dikarya</taxon>
        <taxon>Ascomycota</taxon>
        <taxon>Pezizomycotina</taxon>
        <taxon>Sordariomycetes</taxon>
        <taxon>Sordariomycetidae</taxon>
        <taxon>Diaporthales</taxon>
        <taxon>Schizoparmaceae</taxon>
        <taxon>Coniella</taxon>
    </lineage>
</organism>
<sequence length="235" mass="26045">MSPFAAHLWRMLITILIPHEPARCARLPARLAGMPVGVPASVGQTGKRVLEMLIYPLAVTSLPVMSSREVQYCTMLACPPYRPHRCMQATFRSRSGCQVPCRATTLPGCFISFLISVCLRVPGALLLSLLLCFPSLPWGNLFMNEHRARFYGCFFRRAKTIVSLATSSTSLIHTIPSQLLAKQFWPTALTALSRAQTPSTTPLRTTIVEALNFKRNETGLSATHQFVIRQQDASL</sequence>
<gene>
    <name evidence="2" type="ORF">BD289DRAFT_20503</name>
</gene>
<proteinExistence type="predicted"/>
<dbReference type="EMBL" id="KZ678482">
    <property type="protein sequence ID" value="PSR82265.1"/>
    <property type="molecule type" value="Genomic_DNA"/>
</dbReference>
<accession>A0A2T3A3S1</accession>
<evidence type="ECO:0008006" key="4">
    <source>
        <dbReference type="Google" id="ProtNLM"/>
    </source>
</evidence>
<evidence type="ECO:0000313" key="2">
    <source>
        <dbReference type="EMBL" id="PSR82265.1"/>
    </source>
</evidence>
<feature type="chain" id="PRO_5015677862" description="Secreted protein" evidence="1">
    <location>
        <begin position="25"/>
        <end position="235"/>
    </location>
</feature>
<dbReference type="InParanoid" id="A0A2T3A3S1"/>
<evidence type="ECO:0000313" key="3">
    <source>
        <dbReference type="Proteomes" id="UP000241462"/>
    </source>
</evidence>
<protein>
    <recommendedName>
        <fullName evidence="4">Secreted protein</fullName>
    </recommendedName>
</protein>
<evidence type="ECO:0000256" key="1">
    <source>
        <dbReference type="SAM" id="SignalP"/>
    </source>
</evidence>
<keyword evidence="3" id="KW-1185">Reference proteome</keyword>